<gene>
    <name evidence="4" type="primary">LOC107222245</name>
</gene>
<dbReference type="PANTHER" id="PTHR15437">
    <property type="entry name" value="TRANSCRIPTION TERMINATION FACTOR, MITOCHONDRIAL"/>
    <property type="match status" value="1"/>
</dbReference>
<keyword evidence="3" id="KW-1185">Reference proteome</keyword>
<evidence type="ECO:0000313" key="4">
    <source>
        <dbReference type="RefSeq" id="XP_046588007.1"/>
    </source>
</evidence>
<dbReference type="RefSeq" id="XP_046588007.1">
    <property type="nucleotide sequence ID" value="XM_046732051.1"/>
</dbReference>
<protein>
    <submittedName>
        <fullName evidence="4">Transcription termination factor, mitochondrial isoform X2</fullName>
    </submittedName>
</protein>
<dbReference type="GeneID" id="107222245"/>
<dbReference type="PANTHER" id="PTHR15437:SF6">
    <property type="entry name" value="TRANSCRIPTION TERMINATION FACTOR, MITOCHONDRIAL"/>
    <property type="match status" value="1"/>
</dbReference>
<accession>A0ABM3FJ16</accession>
<evidence type="ECO:0000256" key="1">
    <source>
        <dbReference type="ARBA" id="ARBA00007692"/>
    </source>
</evidence>
<evidence type="ECO:0000256" key="2">
    <source>
        <dbReference type="ARBA" id="ARBA00022946"/>
    </source>
</evidence>
<dbReference type="Gene3D" id="1.25.70.10">
    <property type="entry name" value="Transcription termination factor 3, mitochondrial"/>
    <property type="match status" value="1"/>
</dbReference>
<evidence type="ECO:0000313" key="3">
    <source>
        <dbReference type="Proteomes" id="UP000829291"/>
    </source>
</evidence>
<keyword evidence="2" id="KW-0809">Transit peptide</keyword>
<dbReference type="InterPro" id="IPR038538">
    <property type="entry name" value="MTERF_sf"/>
</dbReference>
<dbReference type="Proteomes" id="UP000829291">
    <property type="component" value="Chromosome 2"/>
</dbReference>
<reference evidence="4" key="1">
    <citation type="submission" date="2025-08" db="UniProtKB">
        <authorList>
            <consortium name="RefSeq"/>
        </authorList>
    </citation>
    <scope>IDENTIFICATION</scope>
    <source>
        <tissue evidence="4">Thorax and Abdomen</tissue>
    </source>
</reference>
<sequence>MIATPTFLILNAEQLTRSEPQAASRNYSALILKRLIFGSKLIEVLVSSIQLIYRLIIKHAWTLTYLRQLSEKMHGIFRLLALSKQLIYDVRWYGGSNRIQYLAEQLQCSMFEVCQLIVKYQFMQNHPFDKLRDTLKILLHYRIEREAIMNDCWAFRQNPETIIDRLERIREAGIFPVKPWMVRCIEPVIARRINKESHRRAILGENGTIIYYLSERFQCDENKVAVILSKLPQIKHVSGPKTKKVVDFLIENEYTIEHVIRVPRILFHGVEKAQKRLNELLEYGHKPKSLIVFCKTEKEYNEYLERIKKKWLKNEKK</sequence>
<comment type="similarity">
    <text evidence="1">Belongs to the mTERF family.</text>
</comment>
<organism evidence="3 4">
    <name type="scientific">Neodiprion lecontei</name>
    <name type="common">Redheaded pine sawfly</name>
    <dbReference type="NCBI Taxonomy" id="441921"/>
    <lineage>
        <taxon>Eukaryota</taxon>
        <taxon>Metazoa</taxon>
        <taxon>Ecdysozoa</taxon>
        <taxon>Arthropoda</taxon>
        <taxon>Hexapoda</taxon>
        <taxon>Insecta</taxon>
        <taxon>Pterygota</taxon>
        <taxon>Neoptera</taxon>
        <taxon>Endopterygota</taxon>
        <taxon>Hymenoptera</taxon>
        <taxon>Tenthredinoidea</taxon>
        <taxon>Diprionidae</taxon>
        <taxon>Diprioninae</taxon>
        <taxon>Neodiprion</taxon>
    </lineage>
</organism>
<proteinExistence type="inferred from homology"/>
<name>A0ABM3FJ16_NEOLC</name>
<dbReference type="InterPro" id="IPR003690">
    <property type="entry name" value="MTERF"/>
</dbReference>